<accession>A0AA36JJP8</accession>
<dbReference type="AlphaFoldDB" id="A0AA36JJP8"/>
<feature type="transmembrane region" description="Helical" evidence="1">
    <location>
        <begin position="36"/>
        <end position="58"/>
    </location>
</feature>
<name>A0AA36JJP8_9DINO</name>
<organism evidence="2 3">
    <name type="scientific">Effrenium voratum</name>
    <dbReference type="NCBI Taxonomy" id="2562239"/>
    <lineage>
        <taxon>Eukaryota</taxon>
        <taxon>Sar</taxon>
        <taxon>Alveolata</taxon>
        <taxon>Dinophyceae</taxon>
        <taxon>Suessiales</taxon>
        <taxon>Symbiodiniaceae</taxon>
        <taxon>Effrenium</taxon>
    </lineage>
</organism>
<keyword evidence="3" id="KW-1185">Reference proteome</keyword>
<protein>
    <submittedName>
        <fullName evidence="2">Uncharacterized protein</fullName>
    </submittedName>
</protein>
<sequence>MKVISAQVIKVTSALALTLLGVIKDFLGVFLSSWLFAAPISAGQVAGYAVAVLFINLYKDGHITPNAWSESLLSSVTKLLVSSCHARQLDPPKRSLHVRKHVPSLRIL</sequence>
<feature type="transmembrane region" description="Helical" evidence="1">
    <location>
        <begin position="12"/>
        <end position="30"/>
    </location>
</feature>
<keyword evidence="1" id="KW-1133">Transmembrane helix</keyword>
<reference evidence="2" key="1">
    <citation type="submission" date="2023-08" db="EMBL/GenBank/DDBJ databases">
        <authorList>
            <person name="Chen Y."/>
            <person name="Shah S."/>
            <person name="Dougan E. K."/>
            <person name="Thang M."/>
            <person name="Chan C."/>
        </authorList>
    </citation>
    <scope>NUCLEOTIDE SEQUENCE</scope>
</reference>
<gene>
    <name evidence="2" type="ORF">EVOR1521_LOCUS28289</name>
</gene>
<evidence type="ECO:0000256" key="1">
    <source>
        <dbReference type="SAM" id="Phobius"/>
    </source>
</evidence>
<dbReference type="Proteomes" id="UP001178507">
    <property type="component" value="Unassembled WGS sequence"/>
</dbReference>
<comment type="caution">
    <text evidence="2">The sequence shown here is derived from an EMBL/GenBank/DDBJ whole genome shotgun (WGS) entry which is preliminary data.</text>
</comment>
<keyword evidence="1" id="KW-0812">Transmembrane</keyword>
<proteinExistence type="predicted"/>
<keyword evidence="1" id="KW-0472">Membrane</keyword>
<evidence type="ECO:0000313" key="2">
    <source>
        <dbReference type="EMBL" id="CAJ1406291.1"/>
    </source>
</evidence>
<dbReference type="EMBL" id="CAUJNA010003622">
    <property type="protein sequence ID" value="CAJ1406291.1"/>
    <property type="molecule type" value="Genomic_DNA"/>
</dbReference>
<evidence type="ECO:0000313" key="3">
    <source>
        <dbReference type="Proteomes" id="UP001178507"/>
    </source>
</evidence>